<dbReference type="SMART" id="SM00530">
    <property type="entry name" value="HTH_XRE"/>
    <property type="match status" value="1"/>
</dbReference>
<dbReference type="Pfam" id="PF01381">
    <property type="entry name" value="HTH_3"/>
    <property type="match status" value="1"/>
</dbReference>
<dbReference type="PANTHER" id="PTHR43236:SF1">
    <property type="entry name" value="BLL7220 PROTEIN"/>
    <property type="match status" value="1"/>
</dbReference>
<dbReference type="InterPro" id="IPR010982">
    <property type="entry name" value="Lambda_DNA-bd_dom_sf"/>
</dbReference>
<dbReference type="InterPro" id="IPR010359">
    <property type="entry name" value="IrrE_HExxH"/>
</dbReference>
<dbReference type="Gene3D" id="1.10.10.2910">
    <property type="match status" value="1"/>
</dbReference>
<dbReference type="PROSITE" id="PS50943">
    <property type="entry name" value="HTH_CROC1"/>
    <property type="match status" value="1"/>
</dbReference>
<keyword evidence="4" id="KW-1185">Reference proteome</keyword>
<gene>
    <name evidence="3" type="ORF">P4H66_28890</name>
</gene>
<dbReference type="Gene3D" id="1.10.260.40">
    <property type="entry name" value="lambda repressor-like DNA-binding domains"/>
    <property type="match status" value="1"/>
</dbReference>
<evidence type="ECO:0000259" key="2">
    <source>
        <dbReference type="PROSITE" id="PS50943"/>
    </source>
</evidence>
<dbReference type="InterPro" id="IPR052345">
    <property type="entry name" value="Rad_response_metalloprotease"/>
</dbReference>
<sequence>MFNQQNRIFNPLRLTEARIAKGLSVSELANEIGLSRQAVALLERGDTHQPKAETIMNMADVLGFPRSFFYSHFDSQFKGNTFFRASASLTKKVREAQLVKADFVEMILNHLEKYVEFPVVNLPPLNTFEGSNWGIDDIEDLAAYCRSYWGLGIRPVDDMVMLLESNGVLVSSIDTGALTLDAFCQPRGNRPLIVLSNDKQSAVRRQFDSAHELGHLLMHKDTIDNQMLMSPEEFKHMEDQANRFASAFLLPREGFEKSLRSTTLNHFTEIKGYWKTSIGAMVKRCKDLSIIDDVRYTSLQKQISTRKIRVREPLDDVLPISEPKVLKQAVEMIVNADVRTATDLLFEFELPATIVEEVCNLKQGFFGPQSSEPRLKLINGGLN</sequence>
<protein>
    <submittedName>
        <fullName evidence="3">XRE family transcriptional regulator</fullName>
    </submittedName>
</protein>
<proteinExistence type="inferred from homology"/>
<evidence type="ECO:0000313" key="4">
    <source>
        <dbReference type="Proteomes" id="UP001344632"/>
    </source>
</evidence>
<evidence type="ECO:0000256" key="1">
    <source>
        <dbReference type="ARBA" id="ARBA00007227"/>
    </source>
</evidence>
<name>A0ABU6GVR6_9BACL</name>
<dbReference type="Pfam" id="PF06114">
    <property type="entry name" value="Peptidase_M78"/>
    <property type="match status" value="1"/>
</dbReference>
<dbReference type="InterPro" id="IPR001387">
    <property type="entry name" value="Cro/C1-type_HTH"/>
</dbReference>
<dbReference type="EMBL" id="JARLKZ010000029">
    <property type="protein sequence ID" value="MEC0243831.1"/>
    <property type="molecule type" value="Genomic_DNA"/>
</dbReference>
<dbReference type="RefSeq" id="WP_326091536.1">
    <property type="nucleotide sequence ID" value="NZ_JARLKZ010000029.1"/>
</dbReference>
<feature type="domain" description="HTH cro/C1-type" evidence="2">
    <location>
        <begin position="14"/>
        <end position="69"/>
    </location>
</feature>
<dbReference type="Proteomes" id="UP001344632">
    <property type="component" value="Unassembled WGS sequence"/>
</dbReference>
<comment type="similarity">
    <text evidence="1">Belongs to the short-chain fatty acyl-CoA assimilation regulator (ScfR) family.</text>
</comment>
<evidence type="ECO:0000313" key="3">
    <source>
        <dbReference type="EMBL" id="MEC0243831.1"/>
    </source>
</evidence>
<reference evidence="3 4" key="1">
    <citation type="submission" date="2023-03" db="EMBL/GenBank/DDBJ databases">
        <title>Bacillus Genome Sequencing.</title>
        <authorList>
            <person name="Dunlap C."/>
        </authorList>
    </citation>
    <scope>NUCLEOTIDE SEQUENCE [LARGE SCALE GENOMIC DNA]</scope>
    <source>
        <strain evidence="3 4">BD-525</strain>
    </source>
</reference>
<dbReference type="SUPFAM" id="SSF47413">
    <property type="entry name" value="lambda repressor-like DNA-binding domains"/>
    <property type="match status" value="1"/>
</dbReference>
<dbReference type="CDD" id="cd00093">
    <property type="entry name" value="HTH_XRE"/>
    <property type="match status" value="1"/>
</dbReference>
<dbReference type="PANTHER" id="PTHR43236">
    <property type="entry name" value="ANTITOXIN HIGA1"/>
    <property type="match status" value="1"/>
</dbReference>
<organism evidence="3 4">
    <name type="scientific">Paenibacillus dokdonensis</name>
    <dbReference type="NCBI Taxonomy" id="2567944"/>
    <lineage>
        <taxon>Bacteria</taxon>
        <taxon>Bacillati</taxon>
        <taxon>Bacillota</taxon>
        <taxon>Bacilli</taxon>
        <taxon>Bacillales</taxon>
        <taxon>Paenibacillaceae</taxon>
        <taxon>Paenibacillus</taxon>
    </lineage>
</organism>
<comment type="caution">
    <text evidence="3">The sequence shown here is derived from an EMBL/GenBank/DDBJ whole genome shotgun (WGS) entry which is preliminary data.</text>
</comment>
<accession>A0ABU6GVR6</accession>